<dbReference type="AlphaFoldDB" id="A0A097QXF3"/>
<dbReference type="PATRIC" id="fig|1453496.5.peg.205"/>
<dbReference type="eggNOG" id="ENOG5032SAZ">
    <property type="taxonomic scope" value="Bacteria"/>
</dbReference>
<dbReference type="EMBL" id="CP009706">
    <property type="protein sequence ID" value="AIU71117.1"/>
    <property type="molecule type" value="Genomic_DNA"/>
</dbReference>
<evidence type="ECO:0000313" key="2">
    <source>
        <dbReference type="Proteomes" id="UP000029986"/>
    </source>
</evidence>
<sequence length="175" mass="19313">MIYSNFKQYKPTDANGRLLADSGDVIFIRDDSENDWYELLETFPASAWKLRIDANNAVRGFTKDASSLFPDECSVAVVDSIPEGLDTSGRWVWEGDSVVERAPTKDELIALANRQKDALMVVATAAIAPLQDAVDLGIATDEGLAQLKAWKTYRVLLSRTDIARAPDIDWPPLPA</sequence>
<dbReference type="HOGENOM" id="CLU_094206_1_0_6"/>
<dbReference type="InterPro" id="IPR051220">
    <property type="entry name" value="TFA_Chaperone"/>
</dbReference>
<evidence type="ECO:0008006" key="3">
    <source>
        <dbReference type="Google" id="ProtNLM"/>
    </source>
</evidence>
<dbReference type="PANTHER" id="PTHR34413:SF2">
    <property type="entry name" value="PROPHAGE TAIL FIBER ASSEMBLY PROTEIN HOMOLOG TFAE-RELATED"/>
    <property type="match status" value="1"/>
</dbReference>
<name>A0A097QXF3_HAFAL</name>
<dbReference type="Pfam" id="PF02413">
    <property type="entry name" value="Caudo_TAP"/>
    <property type="match status" value="1"/>
</dbReference>
<protein>
    <recommendedName>
        <fullName evidence="3">Tail fiber assembly protein</fullName>
    </recommendedName>
</protein>
<dbReference type="PANTHER" id="PTHR34413">
    <property type="entry name" value="PROPHAGE TAIL FIBER ASSEMBLY PROTEIN HOMOLOG TFAE-RELATED-RELATED"/>
    <property type="match status" value="1"/>
</dbReference>
<dbReference type="InterPro" id="IPR003458">
    <property type="entry name" value="Phage_T4_Gp38_tail_assem"/>
</dbReference>
<accession>A0A097QXF3</accession>
<dbReference type="Proteomes" id="UP000029986">
    <property type="component" value="Chromosome"/>
</dbReference>
<reference evidence="1 2" key="1">
    <citation type="journal article" date="2014" name="Gut Pathog.">
        <title>Gene clusters of Hafnia alvei strain FB1 important in survival and pathogenesis: a draft genome perspective.</title>
        <authorList>
            <person name="Tan J.Y."/>
            <person name="Yin W.F."/>
            <person name="Chan K.G."/>
        </authorList>
    </citation>
    <scope>NUCLEOTIDE SEQUENCE [LARGE SCALE GENOMIC DNA]</scope>
    <source>
        <strain evidence="1 2">FB1</strain>
    </source>
</reference>
<organism evidence="1 2">
    <name type="scientific">Hafnia alvei FB1</name>
    <dbReference type="NCBI Taxonomy" id="1453496"/>
    <lineage>
        <taxon>Bacteria</taxon>
        <taxon>Pseudomonadati</taxon>
        <taxon>Pseudomonadota</taxon>
        <taxon>Gammaproteobacteria</taxon>
        <taxon>Enterobacterales</taxon>
        <taxon>Hafniaceae</taxon>
        <taxon>Hafnia</taxon>
    </lineage>
</organism>
<dbReference type="KEGG" id="hav:AT03_01000"/>
<proteinExistence type="predicted"/>
<keyword evidence="2" id="KW-1185">Reference proteome</keyword>
<evidence type="ECO:0000313" key="1">
    <source>
        <dbReference type="EMBL" id="AIU71117.1"/>
    </source>
</evidence>
<dbReference type="RefSeq" id="WP_025801637.1">
    <property type="nucleotide sequence ID" value="NZ_CP009706.1"/>
</dbReference>
<gene>
    <name evidence="1" type="ORF">AT03_01000</name>
</gene>